<evidence type="ECO:0000256" key="3">
    <source>
        <dbReference type="ARBA" id="ARBA00023125"/>
    </source>
</evidence>
<dbReference type="PANTHER" id="PTHR11019">
    <property type="entry name" value="HTH-TYPE TRANSCRIPTIONAL REGULATOR NIMR"/>
    <property type="match status" value="1"/>
</dbReference>
<dbReference type="InterPro" id="IPR018062">
    <property type="entry name" value="HTH_AraC-typ_CS"/>
</dbReference>
<dbReference type="EMBL" id="FCOE02000008">
    <property type="protein sequence ID" value="SAK64270.1"/>
    <property type="molecule type" value="Genomic_DNA"/>
</dbReference>
<feature type="domain" description="HTH araC/xylS-type" evidence="5">
    <location>
        <begin position="160"/>
        <end position="260"/>
    </location>
</feature>
<dbReference type="InterPro" id="IPR009057">
    <property type="entry name" value="Homeodomain-like_sf"/>
</dbReference>
<keyword evidence="2" id="KW-0805">Transcription regulation</keyword>
<sequence>MKEFLLNRYPATREPLPRQVVASVLHYRHGERATWHQHQHGQLVFALRGVVRALTPARTWTLPQSRALWLPSDVDHELHAVGDADLCNVYIEPGAFPWTWREPAIIAATTLLRELALALSADGWEYATGSRAALSAPLLMKVLADSAALQEPGVPLPRDARLLKICEHMMNTPASEQTLDFWGEQFGASGRTLARRFKLETGLTFGAWRQQMRVSEALTRLALGQTVARVSADLGYSTASAFIAMFRQVTGESPQRYLASK</sequence>
<dbReference type="InterPro" id="IPR018060">
    <property type="entry name" value="HTH_AraC"/>
</dbReference>
<dbReference type="CDD" id="cd06124">
    <property type="entry name" value="cupin_NimR-like_N"/>
    <property type="match status" value="1"/>
</dbReference>
<dbReference type="Gene3D" id="1.10.10.60">
    <property type="entry name" value="Homeodomain-like"/>
    <property type="match status" value="1"/>
</dbReference>
<evidence type="ECO:0000313" key="6">
    <source>
        <dbReference type="EMBL" id="SAK64270.1"/>
    </source>
</evidence>
<organism evidence="6 7">
    <name type="scientific">Caballeronia pedi</name>
    <dbReference type="NCBI Taxonomy" id="1777141"/>
    <lineage>
        <taxon>Bacteria</taxon>
        <taxon>Pseudomonadati</taxon>
        <taxon>Pseudomonadota</taxon>
        <taxon>Betaproteobacteria</taxon>
        <taxon>Burkholderiales</taxon>
        <taxon>Burkholderiaceae</taxon>
        <taxon>Caballeronia</taxon>
    </lineage>
</organism>
<comment type="caution">
    <text evidence="6">The sequence shown here is derived from an EMBL/GenBank/DDBJ whole genome shotgun (WGS) entry which is preliminary data.</text>
</comment>
<evidence type="ECO:0000256" key="2">
    <source>
        <dbReference type="ARBA" id="ARBA00023015"/>
    </source>
</evidence>
<gene>
    <name evidence="6" type="ORF">AWB80_02989</name>
</gene>
<dbReference type="AlphaFoldDB" id="A0A158B2X6"/>
<reference evidence="6" key="1">
    <citation type="submission" date="2016-01" db="EMBL/GenBank/DDBJ databases">
        <authorList>
            <person name="Peeters C."/>
        </authorList>
    </citation>
    <scope>NUCLEOTIDE SEQUENCE [LARGE SCALE GENOMIC DNA]</scope>
    <source>
        <strain evidence="6">LMG 29323</strain>
    </source>
</reference>
<dbReference type="OrthoDB" id="9804543at2"/>
<dbReference type="FunFam" id="1.10.10.60:FF:000132">
    <property type="entry name" value="AraC family transcriptional regulator"/>
    <property type="match status" value="1"/>
</dbReference>
<name>A0A158B2X6_9BURK</name>
<dbReference type="GO" id="GO:0043565">
    <property type="term" value="F:sequence-specific DNA binding"/>
    <property type="evidence" value="ECO:0007669"/>
    <property type="project" value="InterPro"/>
</dbReference>
<dbReference type="GO" id="GO:0003700">
    <property type="term" value="F:DNA-binding transcription factor activity"/>
    <property type="evidence" value="ECO:0007669"/>
    <property type="project" value="InterPro"/>
</dbReference>
<dbReference type="SUPFAM" id="SSF46689">
    <property type="entry name" value="Homeodomain-like"/>
    <property type="match status" value="1"/>
</dbReference>
<dbReference type="SMART" id="SM00342">
    <property type="entry name" value="HTH_ARAC"/>
    <property type="match status" value="1"/>
</dbReference>
<evidence type="ECO:0000313" key="7">
    <source>
        <dbReference type="Proteomes" id="UP000054911"/>
    </source>
</evidence>
<dbReference type="Proteomes" id="UP000054911">
    <property type="component" value="Unassembled WGS sequence"/>
</dbReference>
<evidence type="ECO:0000256" key="4">
    <source>
        <dbReference type="ARBA" id="ARBA00023163"/>
    </source>
</evidence>
<dbReference type="PROSITE" id="PS00041">
    <property type="entry name" value="HTH_ARAC_FAMILY_1"/>
    <property type="match status" value="1"/>
</dbReference>
<protein>
    <submittedName>
        <fullName evidence="6">AraC family transcriptional regulator</fullName>
    </submittedName>
</protein>
<keyword evidence="3" id="KW-0238">DNA-binding</keyword>
<dbReference type="InterPro" id="IPR014710">
    <property type="entry name" value="RmlC-like_jellyroll"/>
</dbReference>
<dbReference type="PANTHER" id="PTHR11019:SF159">
    <property type="entry name" value="TRANSCRIPTIONAL REGULATOR-RELATED"/>
    <property type="match status" value="1"/>
</dbReference>
<keyword evidence="1" id="KW-0678">Repressor</keyword>
<dbReference type="InterPro" id="IPR011051">
    <property type="entry name" value="RmlC_Cupin_sf"/>
</dbReference>
<keyword evidence="4" id="KW-0804">Transcription</keyword>
<dbReference type="STRING" id="1777141.AWB80_02989"/>
<keyword evidence="7" id="KW-1185">Reference proteome</keyword>
<dbReference type="InterPro" id="IPR003313">
    <property type="entry name" value="AraC-bd"/>
</dbReference>
<accession>A0A158B2X6</accession>
<evidence type="ECO:0000259" key="5">
    <source>
        <dbReference type="PROSITE" id="PS01124"/>
    </source>
</evidence>
<dbReference type="Pfam" id="PF12833">
    <property type="entry name" value="HTH_18"/>
    <property type="match status" value="1"/>
</dbReference>
<dbReference type="Gene3D" id="2.60.120.10">
    <property type="entry name" value="Jelly Rolls"/>
    <property type="match status" value="1"/>
</dbReference>
<proteinExistence type="predicted"/>
<dbReference type="SUPFAM" id="SSF51182">
    <property type="entry name" value="RmlC-like cupins"/>
    <property type="match status" value="1"/>
</dbReference>
<evidence type="ECO:0000256" key="1">
    <source>
        <dbReference type="ARBA" id="ARBA00022491"/>
    </source>
</evidence>
<dbReference type="Pfam" id="PF02311">
    <property type="entry name" value="AraC_binding"/>
    <property type="match status" value="1"/>
</dbReference>
<dbReference type="RefSeq" id="WP_061175448.1">
    <property type="nucleotide sequence ID" value="NZ_FCOE02000008.1"/>
</dbReference>
<dbReference type="PROSITE" id="PS01124">
    <property type="entry name" value="HTH_ARAC_FAMILY_2"/>
    <property type="match status" value="1"/>
</dbReference>